<proteinExistence type="predicted"/>
<feature type="repeat" description="ANK" evidence="3">
    <location>
        <begin position="71"/>
        <end position="103"/>
    </location>
</feature>
<evidence type="ECO:0000313" key="5">
    <source>
        <dbReference type="EMBL" id="MCK0538321.1"/>
    </source>
</evidence>
<comment type="caution">
    <text evidence="5">The sequence shown here is derived from an EMBL/GenBank/DDBJ whole genome shotgun (WGS) entry which is preliminary data.</text>
</comment>
<keyword evidence="4" id="KW-0732">Signal</keyword>
<evidence type="ECO:0000256" key="3">
    <source>
        <dbReference type="PROSITE-ProRule" id="PRU00023"/>
    </source>
</evidence>
<evidence type="ECO:0000256" key="1">
    <source>
        <dbReference type="ARBA" id="ARBA00022737"/>
    </source>
</evidence>
<dbReference type="Proteomes" id="UP001165524">
    <property type="component" value="Unassembled WGS sequence"/>
</dbReference>
<feature type="signal peptide" evidence="4">
    <location>
        <begin position="1"/>
        <end position="24"/>
    </location>
</feature>
<keyword evidence="1" id="KW-0677">Repeat</keyword>
<dbReference type="RefSeq" id="WP_246952835.1">
    <property type="nucleotide sequence ID" value="NZ_JALKII010000007.1"/>
</dbReference>
<reference evidence="5" key="1">
    <citation type="submission" date="2022-04" db="EMBL/GenBank/DDBJ databases">
        <title>Alcanivorax sp. CY1518 draft genome sequence.</title>
        <authorList>
            <person name="Zhao G."/>
            <person name="An M."/>
        </authorList>
    </citation>
    <scope>NUCLEOTIDE SEQUENCE</scope>
    <source>
        <strain evidence="5">CY1518</strain>
    </source>
</reference>
<keyword evidence="6" id="KW-1185">Reference proteome</keyword>
<dbReference type="PROSITE" id="PS50088">
    <property type="entry name" value="ANK_REPEAT"/>
    <property type="match status" value="2"/>
</dbReference>
<accession>A0ABT0E8Z7</accession>
<feature type="chain" id="PRO_5047055755" evidence="4">
    <location>
        <begin position="25"/>
        <end position="198"/>
    </location>
</feature>
<dbReference type="PANTHER" id="PTHR24171">
    <property type="entry name" value="ANKYRIN REPEAT DOMAIN-CONTAINING PROTEIN 39-RELATED"/>
    <property type="match status" value="1"/>
</dbReference>
<protein>
    <submittedName>
        <fullName evidence="5">Ankyrin repeat domain-containing protein</fullName>
    </submittedName>
</protein>
<dbReference type="Pfam" id="PF12796">
    <property type="entry name" value="Ank_2"/>
    <property type="match status" value="1"/>
</dbReference>
<keyword evidence="2 3" id="KW-0040">ANK repeat</keyword>
<evidence type="ECO:0000256" key="4">
    <source>
        <dbReference type="SAM" id="SignalP"/>
    </source>
</evidence>
<dbReference type="InterPro" id="IPR036770">
    <property type="entry name" value="Ankyrin_rpt-contain_sf"/>
</dbReference>
<dbReference type="SMART" id="SM00248">
    <property type="entry name" value="ANK"/>
    <property type="match status" value="4"/>
</dbReference>
<organism evidence="5 6">
    <name type="scientific">Alcanivorax quisquiliarum</name>
    <dbReference type="NCBI Taxonomy" id="2933565"/>
    <lineage>
        <taxon>Bacteria</taxon>
        <taxon>Pseudomonadati</taxon>
        <taxon>Pseudomonadota</taxon>
        <taxon>Gammaproteobacteria</taxon>
        <taxon>Oceanospirillales</taxon>
        <taxon>Alcanivoracaceae</taxon>
        <taxon>Alcanivorax</taxon>
    </lineage>
</organism>
<evidence type="ECO:0000256" key="2">
    <source>
        <dbReference type="ARBA" id="ARBA00023043"/>
    </source>
</evidence>
<dbReference type="Gene3D" id="1.25.40.20">
    <property type="entry name" value="Ankyrin repeat-containing domain"/>
    <property type="match status" value="1"/>
</dbReference>
<feature type="repeat" description="ANK" evidence="3">
    <location>
        <begin position="137"/>
        <end position="169"/>
    </location>
</feature>
<dbReference type="PROSITE" id="PS50297">
    <property type="entry name" value="ANK_REP_REGION"/>
    <property type="match status" value="2"/>
</dbReference>
<dbReference type="SUPFAM" id="SSF48403">
    <property type="entry name" value="Ankyrin repeat"/>
    <property type="match status" value="1"/>
</dbReference>
<dbReference type="EMBL" id="JALKII010000007">
    <property type="protein sequence ID" value="MCK0538321.1"/>
    <property type="molecule type" value="Genomic_DNA"/>
</dbReference>
<name>A0ABT0E8Z7_9GAMM</name>
<gene>
    <name evidence="5" type="ORF">MU846_11425</name>
</gene>
<sequence>MRSGLRKWLPVFLISPLIASVAVAGEQGALSQEEIQQQLAGFYFAAARAGDNAVLHEFIDAGFDLETADEKGYTALILAAYNGRGDTVRLLLDAGANACTEDKRGNTALLGAIFKGELGIARQLMKADCDLNQPNLAGQTPAMFAALFQRLELLDELARQGADLDVVDRMGNSAANLAEGRFATGQAGGESRSSSALR</sequence>
<dbReference type="InterPro" id="IPR002110">
    <property type="entry name" value="Ankyrin_rpt"/>
</dbReference>
<evidence type="ECO:0000313" key="6">
    <source>
        <dbReference type="Proteomes" id="UP001165524"/>
    </source>
</evidence>